<dbReference type="InterPro" id="IPR052918">
    <property type="entry name" value="Motility_Chemotaxis_Reg"/>
</dbReference>
<organism evidence="2 3">
    <name type="scientific">Botrimarina mediterranea</name>
    <dbReference type="NCBI Taxonomy" id="2528022"/>
    <lineage>
        <taxon>Bacteria</taxon>
        <taxon>Pseudomonadati</taxon>
        <taxon>Planctomycetota</taxon>
        <taxon>Planctomycetia</taxon>
        <taxon>Pirellulales</taxon>
        <taxon>Lacipirellulaceae</taxon>
        <taxon>Botrimarina</taxon>
    </lineage>
</organism>
<keyword evidence="3" id="KW-1185">Reference proteome</keyword>
<dbReference type="RefSeq" id="WP_145108127.1">
    <property type="nucleotide sequence ID" value="NZ_CP036349.1"/>
</dbReference>
<dbReference type="GO" id="GO:0004553">
    <property type="term" value="F:hydrolase activity, hydrolyzing O-glycosyl compounds"/>
    <property type="evidence" value="ECO:0007669"/>
    <property type="project" value="InterPro"/>
</dbReference>
<dbReference type="PANTHER" id="PTHR35580:SF1">
    <property type="entry name" value="PHYTASE-LIKE DOMAIN-CONTAINING PROTEIN"/>
    <property type="match status" value="1"/>
</dbReference>
<gene>
    <name evidence="2" type="ORF">Spa11_07820</name>
</gene>
<dbReference type="InterPro" id="IPR036439">
    <property type="entry name" value="Dockerin_dom_sf"/>
</dbReference>
<protein>
    <recommendedName>
        <fullName evidence="1">Dockerin domain-containing protein</fullName>
    </recommendedName>
</protein>
<dbReference type="Gene3D" id="1.10.1330.10">
    <property type="entry name" value="Dockerin domain"/>
    <property type="match status" value="1"/>
</dbReference>
<evidence type="ECO:0000259" key="1">
    <source>
        <dbReference type="PROSITE" id="PS51766"/>
    </source>
</evidence>
<proteinExistence type="predicted"/>
<evidence type="ECO:0000313" key="2">
    <source>
        <dbReference type="EMBL" id="QDV72602.1"/>
    </source>
</evidence>
<dbReference type="PROSITE" id="PS00018">
    <property type="entry name" value="EF_HAND_1"/>
    <property type="match status" value="1"/>
</dbReference>
<accession>A0A518K491</accession>
<sequence>MTDRVGDDLGRLLPRVIFLWLTLASLTSGAPSPPDLVWSKVIATEDEDDRVTGLAVNREGRIAVVGVTQGGLFLPTPEYHDAFVAVYDGRGELQWGRQFGERLELTTATDVVWTSYGDVAMVGDASYRMTMSAPTGAEVYVRSYRPTGSHRWTYQLGGPQTDNGAALVESPTGIAVAGDTYSSLFGAAAGGNDAFLAELSAGTNGVTSRWGEQVGTSDWDVVNDMAYGAGAYYVAGLTYGAFAGPDNTSTDAMLIKLSSPGEVEWSRQYGSASQPQGARAVETDGQGSVYIAGYTFISQNYATGGLPDAFLTKYDESGTRIWERTLVTPGSDEFYGLDVDDAGNIYVGGVRNMGNRTPVSSDVYVAKYSPTGVRLWEKQFDFGISDRISRIVVDGKGERIWIAGTIYGDGVFGTDQNSDGFLAYLETPLLAGDFDGNGIVNQSDYNLWRQNFGSSNAAADANSDGVVNAADYTVWRDAMQAAGLGTAVPEPTATALLPTFVLAYAGACRRIGSIPAR</sequence>
<dbReference type="EMBL" id="CP036349">
    <property type="protein sequence ID" value="QDV72602.1"/>
    <property type="molecule type" value="Genomic_DNA"/>
</dbReference>
<dbReference type="GO" id="GO:0000272">
    <property type="term" value="P:polysaccharide catabolic process"/>
    <property type="evidence" value="ECO:0007669"/>
    <property type="project" value="InterPro"/>
</dbReference>
<dbReference type="AlphaFoldDB" id="A0A518K491"/>
<dbReference type="InterPro" id="IPR002105">
    <property type="entry name" value="Dockerin_1_rpt"/>
</dbReference>
<feature type="domain" description="Dockerin" evidence="1">
    <location>
        <begin position="427"/>
        <end position="490"/>
    </location>
</feature>
<dbReference type="SUPFAM" id="SSF63829">
    <property type="entry name" value="Calcium-dependent phosphotriesterase"/>
    <property type="match status" value="1"/>
</dbReference>
<dbReference type="InterPro" id="IPR016134">
    <property type="entry name" value="Dockerin_dom"/>
</dbReference>
<dbReference type="SUPFAM" id="SSF63446">
    <property type="entry name" value="Type I dockerin domain"/>
    <property type="match status" value="1"/>
</dbReference>
<dbReference type="Proteomes" id="UP000316426">
    <property type="component" value="Chromosome"/>
</dbReference>
<reference evidence="2 3" key="1">
    <citation type="submission" date="2019-02" db="EMBL/GenBank/DDBJ databases">
        <title>Deep-cultivation of Planctomycetes and their phenomic and genomic characterization uncovers novel biology.</title>
        <authorList>
            <person name="Wiegand S."/>
            <person name="Jogler M."/>
            <person name="Boedeker C."/>
            <person name="Pinto D."/>
            <person name="Vollmers J."/>
            <person name="Rivas-Marin E."/>
            <person name="Kohn T."/>
            <person name="Peeters S.H."/>
            <person name="Heuer A."/>
            <person name="Rast P."/>
            <person name="Oberbeckmann S."/>
            <person name="Bunk B."/>
            <person name="Jeske O."/>
            <person name="Meyerdierks A."/>
            <person name="Storesund J.E."/>
            <person name="Kallscheuer N."/>
            <person name="Luecker S."/>
            <person name="Lage O.M."/>
            <person name="Pohl T."/>
            <person name="Merkel B.J."/>
            <person name="Hornburger P."/>
            <person name="Mueller R.-W."/>
            <person name="Bruemmer F."/>
            <person name="Labrenz M."/>
            <person name="Spormann A.M."/>
            <person name="Op den Camp H."/>
            <person name="Overmann J."/>
            <person name="Amann R."/>
            <person name="Jetten M.S.M."/>
            <person name="Mascher T."/>
            <person name="Medema M.H."/>
            <person name="Devos D.P."/>
            <person name="Kaster A.-K."/>
            <person name="Ovreas L."/>
            <person name="Rohde M."/>
            <person name="Galperin M.Y."/>
            <person name="Jogler C."/>
        </authorList>
    </citation>
    <scope>NUCLEOTIDE SEQUENCE [LARGE SCALE GENOMIC DNA]</scope>
    <source>
        <strain evidence="2 3">Spa11</strain>
    </source>
</reference>
<dbReference type="PROSITE" id="PS51766">
    <property type="entry name" value="DOCKERIN"/>
    <property type="match status" value="1"/>
</dbReference>
<dbReference type="PANTHER" id="PTHR35580">
    <property type="entry name" value="CELL SURFACE GLYCOPROTEIN (S-LAYER PROTEIN)-LIKE PROTEIN"/>
    <property type="match status" value="1"/>
</dbReference>
<evidence type="ECO:0000313" key="3">
    <source>
        <dbReference type="Proteomes" id="UP000316426"/>
    </source>
</evidence>
<dbReference type="InterPro" id="IPR018247">
    <property type="entry name" value="EF_Hand_1_Ca_BS"/>
</dbReference>
<dbReference type="KEGG" id="bmei:Spa11_07820"/>
<name>A0A518K491_9BACT</name>
<dbReference type="Pfam" id="PF00404">
    <property type="entry name" value="Dockerin_1"/>
    <property type="match status" value="1"/>
</dbReference>